<accession>X1MMU7</accession>
<feature type="non-terminal residue" evidence="1">
    <location>
        <position position="1"/>
    </location>
</feature>
<evidence type="ECO:0000313" key="1">
    <source>
        <dbReference type="EMBL" id="GAI32633.1"/>
    </source>
</evidence>
<sequence length="32" mass="3749">IRIPKTSCKVFVLYLHTELNVPFTLMNIRMGL</sequence>
<reference evidence="1" key="1">
    <citation type="journal article" date="2014" name="Front. Microbiol.">
        <title>High frequency of phylogenetically diverse reductive dehalogenase-homologous genes in deep subseafloor sedimentary metagenomes.</title>
        <authorList>
            <person name="Kawai M."/>
            <person name="Futagami T."/>
            <person name="Toyoda A."/>
            <person name="Takaki Y."/>
            <person name="Nishi S."/>
            <person name="Hori S."/>
            <person name="Arai W."/>
            <person name="Tsubouchi T."/>
            <person name="Morono Y."/>
            <person name="Uchiyama I."/>
            <person name="Ito T."/>
            <person name="Fujiyama A."/>
            <person name="Inagaki F."/>
            <person name="Takami H."/>
        </authorList>
    </citation>
    <scope>NUCLEOTIDE SEQUENCE</scope>
    <source>
        <strain evidence="1">Expedition CK06-06</strain>
    </source>
</reference>
<proteinExistence type="predicted"/>
<protein>
    <submittedName>
        <fullName evidence="1">Uncharacterized protein</fullName>
    </submittedName>
</protein>
<organism evidence="1">
    <name type="scientific">marine sediment metagenome</name>
    <dbReference type="NCBI Taxonomy" id="412755"/>
    <lineage>
        <taxon>unclassified sequences</taxon>
        <taxon>metagenomes</taxon>
        <taxon>ecological metagenomes</taxon>
    </lineage>
</organism>
<comment type="caution">
    <text evidence="1">The sequence shown here is derived from an EMBL/GenBank/DDBJ whole genome shotgun (WGS) entry which is preliminary data.</text>
</comment>
<gene>
    <name evidence="1" type="ORF">S06H3_48884</name>
</gene>
<name>X1MMU7_9ZZZZ</name>
<dbReference type="AlphaFoldDB" id="X1MMU7"/>
<dbReference type="EMBL" id="BARV01030815">
    <property type="protein sequence ID" value="GAI32633.1"/>
    <property type="molecule type" value="Genomic_DNA"/>
</dbReference>